<dbReference type="Proteomes" id="UP000467841">
    <property type="component" value="Unassembled WGS sequence"/>
</dbReference>
<dbReference type="OrthoDB" id="1094757at2759"/>
<dbReference type="InterPro" id="IPR046349">
    <property type="entry name" value="C1-like_sf"/>
</dbReference>
<organism evidence="6 7">
    <name type="scientific">Microthlaspi erraticum</name>
    <dbReference type="NCBI Taxonomy" id="1685480"/>
    <lineage>
        <taxon>Eukaryota</taxon>
        <taxon>Viridiplantae</taxon>
        <taxon>Streptophyta</taxon>
        <taxon>Embryophyta</taxon>
        <taxon>Tracheophyta</taxon>
        <taxon>Spermatophyta</taxon>
        <taxon>Magnoliopsida</taxon>
        <taxon>eudicotyledons</taxon>
        <taxon>Gunneridae</taxon>
        <taxon>Pentapetalae</taxon>
        <taxon>rosids</taxon>
        <taxon>malvids</taxon>
        <taxon>Brassicales</taxon>
        <taxon>Brassicaceae</taxon>
        <taxon>Coluteocarpeae</taxon>
        <taxon>Microthlaspi</taxon>
    </lineage>
</organism>
<evidence type="ECO:0000259" key="5">
    <source>
        <dbReference type="PROSITE" id="PS50081"/>
    </source>
</evidence>
<feature type="domain" description="Phorbol-ester/DAG-type" evidence="5">
    <location>
        <begin position="8"/>
        <end position="57"/>
    </location>
</feature>
<dbReference type="GO" id="GO:0008270">
    <property type="term" value="F:zinc ion binding"/>
    <property type="evidence" value="ECO:0007669"/>
    <property type="project" value="UniProtKB-KW"/>
</dbReference>
<gene>
    <name evidence="6" type="ORF">MERR_LOCUS48036</name>
</gene>
<protein>
    <recommendedName>
        <fullName evidence="5">Phorbol-ester/DAG-type domain-containing protein</fullName>
    </recommendedName>
</protein>
<dbReference type="InterPro" id="IPR001965">
    <property type="entry name" value="Znf_PHD"/>
</dbReference>
<evidence type="ECO:0000256" key="1">
    <source>
        <dbReference type="ARBA" id="ARBA00022723"/>
    </source>
</evidence>
<feature type="domain" description="Phorbol-ester/DAG-type" evidence="5">
    <location>
        <begin position="62"/>
        <end position="113"/>
    </location>
</feature>
<keyword evidence="4" id="KW-0862">Zinc</keyword>
<proteinExistence type="predicted"/>
<dbReference type="InterPro" id="IPR004146">
    <property type="entry name" value="DC1"/>
</dbReference>
<reference evidence="6" key="1">
    <citation type="submission" date="2020-01" db="EMBL/GenBank/DDBJ databases">
        <authorList>
            <person name="Mishra B."/>
        </authorList>
    </citation>
    <scope>NUCLEOTIDE SEQUENCE [LARGE SCALE GENOMIC DNA]</scope>
</reference>
<keyword evidence="3" id="KW-0863">Zinc-finger</keyword>
<dbReference type="InterPro" id="IPR002219">
    <property type="entry name" value="PKC_DAG/PE"/>
</dbReference>
<evidence type="ECO:0000313" key="7">
    <source>
        <dbReference type="Proteomes" id="UP000467841"/>
    </source>
</evidence>
<dbReference type="SUPFAM" id="SSF57889">
    <property type="entry name" value="Cysteine-rich domain"/>
    <property type="match status" value="4"/>
</dbReference>
<keyword evidence="7" id="KW-1185">Reference proteome</keyword>
<dbReference type="SMART" id="SM00109">
    <property type="entry name" value="C1"/>
    <property type="match status" value="5"/>
</dbReference>
<dbReference type="Pfam" id="PF03107">
    <property type="entry name" value="C1_2"/>
    <property type="match status" value="6"/>
</dbReference>
<evidence type="ECO:0000256" key="4">
    <source>
        <dbReference type="ARBA" id="ARBA00022833"/>
    </source>
</evidence>
<evidence type="ECO:0000256" key="3">
    <source>
        <dbReference type="ARBA" id="ARBA00022771"/>
    </source>
</evidence>
<sequence>MIRIKLPSHEHPLYPVPWVRTCHGCKRDGGYTKDGYRCYECNMFFHKECAELSLVINHPSHPHHPLHFSIVEKQSQPRYCKLCGQTLYLMFYHCLLCEFVVDTACAKNPPPDAIEYPKAHEHSLFLLKGYYNGTCYICEYICFTRLLYQCSQCQLEFHEECAHLPQEITHPCHPKHPVQYLTSEEHHFSDGKCCLCEKKLGRRFYHCSICKFSMDAGCVRDPPPLTILFAKAHEHQLSLMPRIISFNCDACGMKGDRSPYSCQECYFMVHQSCIDLPEIINVNRHEHRLSRRSHLSPGSWECGVCYKNIDWSYGAYSCSICPNYAIHSRCAVRDDVWDFLELKEIPEETQEIQPYKSMHGNLICHFSHEEHYLGLNEGNIISCGGSIRCAACVFPICSHEAFYKCVQCDFILHETCANLPRKKRHVFHSQQFTLIPGGMRHFFCSACSNYSTGFRAKRHVLVAAAGIIHHLLALTVTLR</sequence>
<dbReference type="Gene3D" id="3.30.60.20">
    <property type="match status" value="1"/>
</dbReference>
<dbReference type="PROSITE" id="PS50081">
    <property type="entry name" value="ZF_DAG_PE_2"/>
    <property type="match status" value="2"/>
</dbReference>
<keyword evidence="2" id="KW-0677">Repeat</keyword>
<evidence type="ECO:0000256" key="2">
    <source>
        <dbReference type="ARBA" id="ARBA00022737"/>
    </source>
</evidence>
<dbReference type="AlphaFoldDB" id="A0A6D2LHV9"/>
<dbReference type="SMART" id="SM00249">
    <property type="entry name" value="PHD"/>
    <property type="match status" value="3"/>
</dbReference>
<dbReference type="PANTHER" id="PTHR32410">
    <property type="entry name" value="CYSTEINE/HISTIDINE-RICH C1 DOMAIN FAMILY PROTEIN"/>
    <property type="match status" value="1"/>
</dbReference>
<accession>A0A6D2LHV9</accession>
<dbReference type="InterPro" id="IPR053192">
    <property type="entry name" value="Vacuole_Formation_Reg"/>
</dbReference>
<dbReference type="PANTHER" id="PTHR32410:SF192">
    <property type="entry name" value="ZINC FINGER PHD-TYPE DOMAIN-CONTAINING PROTEIN"/>
    <property type="match status" value="1"/>
</dbReference>
<comment type="caution">
    <text evidence="6">The sequence shown here is derived from an EMBL/GenBank/DDBJ whole genome shotgun (WGS) entry which is preliminary data.</text>
</comment>
<name>A0A6D2LHV9_9BRAS</name>
<dbReference type="EMBL" id="CACVBM020001840">
    <property type="protein sequence ID" value="CAA7060800.1"/>
    <property type="molecule type" value="Genomic_DNA"/>
</dbReference>
<keyword evidence="1" id="KW-0479">Metal-binding</keyword>
<evidence type="ECO:0000313" key="6">
    <source>
        <dbReference type="EMBL" id="CAA7060800.1"/>
    </source>
</evidence>